<keyword evidence="9" id="KW-1185">Reference proteome</keyword>
<evidence type="ECO:0000256" key="5">
    <source>
        <dbReference type="ARBA" id="ARBA00022704"/>
    </source>
</evidence>
<dbReference type="InterPro" id="IPR000010">
    <property type="entry name" value="Cystatin_dom"/>
</dbReference>
<comment type="similarity">
    <text evidence="2">Belongs to the cystatin family.</text>
</comment>
<dbReference type="InterPro" id="IPR052333">
    <property type="entry name" value="Cystatin_spermatogenesis"/>
</dbReference>
<organism evidence="9 10">
    <name type="scientific">Camelus bactrianus</name>
    <name type="common">Bactrian camel</name>
    <dbReference type="NCBI Taxonomy" id="9837"/>
    <lineage>
        <taxon>Eukaryota</taxon>
        <taxon>Metazoa</taxon>
        <taxon>Chordata</taxon>
        <taxon>Craniata</taxon>
        <taxon>Vertebrata</taxon>
        <taxon>Euteleostomi</taxon>
        <taxon>Mammalia</taxon>
        <taxon>Eutheria</taxon>
        <taxon>Laurasiatheria</taxon>
        <taxon>Artiodactyla</taxon>
        <taxon>Tylopoda</taxon>
        <taxon>Camelidae</taxon>
        <taxon>Camelus</taxon>
    </lineage>
</organism>
<evidence type="ECO:0000256" key="3">
    <source>
        <dbReference type="ARBA" id="ARBA00022525"/>
    </source>
</evidence>
<dbReference type="InterPro" id="IPR046350">
    <property type="entry name" value="Cystatin_sf"/>
</dbReference>
<evidence type="ECO:0000313" key="10">
    <source>
        <dbReference type="RefSeq" id="XP_010971267.2"/>
    </source>
</evidence>
<dbReference type="GeneID" id="105083205"/>
<gene>
    <name evidence="10" type="primary">LOC105083205</name>
</gene>
<evidence type="ECO:0000256" key="7">
    <source>
        <dbReference type="ARBA" id="ARBA00023157"/>
    </source>
</evidence>
<evidence type="ECO:0000256" key="2">
    <source>
        <dbReference type="ARBA" id="ARBA00009403"/>
    </source>
</evidence>
<protein>
    <submittedName>
        <fullName evidence="10">Cystatin-16</fullName>
    </submittedName>
</protein>
<dbReference type="PANTHER" id="PTHR47393">
    <property type="entry name" value="CYSTATIN-12-RELATED"/>
    <property type="match status" value="1"/>
</dbReference>
<evidence type="ECO:0000256" key="6">
    <source>
        <dbReference type="ARBA" id="ARBA00022729"/>
    </source>
</evidence>
<accession>A0A9W3FDZ4</accession>
<evidence type="ECO:0000256" key="8">
    <source>
        <dbReference type="SAM" id="MobiDB-lite"/>
    </source>
</evidence>
<feature type="region of interest" description="Disordered" evidence="8">
    <location>
        <begin position="165"/>
        <end position="189"/>
    </location>
</feature>
<sequence length="189" mass="20253">MTPCAASCSVPAGEMGSRVPRSWPAGGAHRPSSPLTPDSMFPKASLLLGLTVPGSHLWTFQKAFADVSKNHGYFTMSVELAVASFSSGSKDMQAHRLLEVGRAQQESWTVIFLMDLELGQKICRKRAEDLGHCPLQEGPGEKVSCTFVVDSQPWITQFTLVNSTCQQNQGKGPPSPAADPLPLDDVPGS</sequence>
<keyword evidence="5" id="KW-0789">Thiol protease inhibitor</keyword>
<dbReference type="GO" id="GO:0005576">
    <property type="term" value="C:extracellular region"/>
    <property type="evidence" value="ECO:0007669"/>
    <property type="project" value="UniProtKB-SubCell"/>
</dbReference>
<dbReference type="Gene3D" id="3.10.450.10">
    <property type="match status" value="1"/>
</dbReference>
<name>A0A9W3FDZ4_CAMBA</name>
<evidence type="ECO:0000313" key="9">
    <source>
        <dbReference type="Proteomes" id="UP001732780"/>
    </source>
</evidence>
<dbReference type="KEGG" id="cbai:105083205"/>
<feature type="compositionally biased region" description="Low complexity" evidence="8">
    <location>
        <begin position="180"/>
        <end position="189"/>
    </location>
</feature>
<dbReference type="RefSeq" id="XP_010971267.2">
    <property type="nucleotide sequence ID" value="XM_010972965.3"/>
</dbReference>
<dbReference type="Proteomes" id="UP001732780">
    <property type="component" value="Chromosome 19"/>
</dbReference>
<keyword evidence="6" id="KW-0732">Signal</keyword>
<keyword evidence="3" id="KW-0964">Secreted</keyword>
<reference evidence="10" key="1">
    <citation type="submission" date="2025-08" db="UniProtKB">
        <authorList>
            <consortium name="RefSeq"/>
        </authorList>
    </citation>
    <scope>IDENTIFICATION</scope>
    <source>
        <tissue evidence="10">Blood</tissue>
    </source>
</reference>
<keyword evidence="4" id="KW-0646">Protease inhibitor</keyword>
<proteinExistence type="inferred from homology"/>
<evidence type="ECO:0000256" key="4">
    <source>
        <dbReference type="ARBA" id="ARBA00022690"/>
    </source>
</evidence>
<dbReference type="CDD" id="cd00042">
    <property type="entry name" value="CY"/>
    <property type="match status" value="1"/>
</dbReference>
<keyword evidence="7" id="KW-1015">Disulfide bond</keyword>
<dbReference type="GO" id="GO:0004869">
    <property type="term" value="F:cysteine-type endopeptidase inhibitor activity"/>
    <property type="evidence" value="ECO:0007669"/>
    <property type="project" value="UniProtKB-KW"/>
</dbReference>
<dbReference type="AlphaFoldDB" id="A0A9W3FDZ4"/>
<dbReference type="SUPFAM" id="SSF54403">
    <property type="entry name" value="Cystatin/monellin"/>
    <property type="match status" value="1"/>
</dbReference>
<dbReference type="PANTHER" id="PTHR47393:SF5">
    <property type="entry name" value="CYSTATIN-16-RELATED"/>
    <property type="match status" value="1"/>
</dbReference>
<evidence type="ECO:0000256" key="1">
    <source>
        <dbReference type="ARBA" id="ARBA00004613"/>
    </source>
</evidence>
<feature type="region of interest" description="Disordered" evidence="8">
    <location>
        <begin position="1"/>
        <end position="36"/>
    </location>
</feature>
<dbReference type="RefSeq" id="XP_010971267.2">
    <property type="nucleotide sequence ID" value="XM_010972965.2"/>
</dbReference>
<comment type="subcellular location">
    <subcellularLocation>
        <location evidence="1">Secreted</location>
    </subcellularLocation>
</comment>